<dbReference type="EMBL" id="JBHSMR010000013">
    <property type="protein sequence ID" value="MFC5479732.1"/>
    <property type="molecule type" value="Genomic_DNA"/>
</dbReference>
<feature type="transmembrane region" description="Helical" evidence="1">
    <location>
        <begin position="128"/>
        <end position="152"/>
    </location>
</feature>
<feature type="transmembrane region" description="Helical" evidence="1">
    <location>
        <begin position="39"/>
        <end position="57"/>
    </location>
</feature>
<dbReference type="Proteomes" id="UP001596101">
    <property type="component" value="Unassembled WGS sequence"/>
</dbReference>
<keyword evidence="1" id="KW-1133">Transmembrane helix</keyword>
<comment type="caution">
    <text evidence="2">The sequence shown here is derived from an EMBL/GenBank/DDBJ whole genome shotgun (WGS) entry which is preliminary data.</text>
</comment>
<proteinExistence type="predicted"/>
<evidence type="ECO:0000313" key="2">
    <source>
        <dbReference type="EMBL" id="MFC5479732.1"/>
    </source>
</evidence>
<sequence>MSLPELGFQIVYGRLAWGIVLLALLVSLIPAGWRPGRRVLGAMAAVVALLMALPGSLSPAHGLGLAFQYPSGLLVGCCLLGLHAHWRKEPVPAPLPVLMPVSLAAPLAIAGAALYLDAMGLLAQGYYYAAFGPVGAPLLALLGVVACTLAIARGQGRGRARGQLIVLLGALLLYTLLRLPTGNLWDAILDPLLWGWAVVALVRHGIHRRVRVQRRGEADPGLAPELQPTDLQPLFAAGGIEHLSSSKEQVSGKQ</sequence>
<protein>
    <submittedName>
        <fullName evidence="2">Uncharacterized protein</fullName>
    </submittedName>
</protein>
<feature type="transmembrane region" description="Helical" evidence="1">
    <location>
        <begin position="164"/>
        <end position="181"/>
    </location>
</feature>
<evidence type="ECO:0000313" key="3">
    <source>
        <dbReference type="Proteomes" id="UP001596101"/>
    </source>
</evidence>
<keyword evidence="1" id="KW-0812">Transmembrane</keyword>
<reference evidence="3" key="1">
    <citation type="journal article" date="2019" name="Int. J. Syst. Evol. Microbiol.">
        <title>The Global Catalogue of Microorganisms (GCM) 10K type strain sequencing project: providing services to taxonomists for standard genome sequencing and annotation.</title>
        <authorList>
            <consortium name="The Broad Institute Genomics Platform"/>
            <consortium name="The Broad Institute Genome Sequencing Center for Infectious Disease"/>
            <person name="Wu L."/>
            <person name="Ma J."/>
        </authorList>
    </citation>
    <scope>NUCLEOTIDE SEQUENCE [LARGE SCALE GENOMIC DNA]</scope>
    <source>
        <strain evidence="3">CCUG 43111</strain>
    </source>
</reference>
<feature type="transmembrane region" description="Helical" evidence="1">
    <location>
        <begin position="12"/>
        <end position="32"/>
    </location>
</feature>
<organism evidence="2 3">
    <name type="scientific">Massilia suwonensis</name>
    <dbReference type="NCBI Taxonomy" id="648895"/>
    <lineage>
        <taxon>Bacteria</taxon>
        <taxon>Pseudomonadati</taxon>
        <taxon>Pseudomonadota</taxon>
        <taxon>Betaproteobacteria</taxon>
        <taxon>Burkholderiales</taxon>
        <taxon>Oxalobacteraceae</taxon>
        <taxon>Telluria group</taxon>
        <taxon>Massilia</taxon>
    </lineage>
</organism>
<feature type="transmembrane region" description="Helical" evidence="1">
    <location>
        <begin position="187"/>
        <end position="206"/>
    </location>
</feature>
<evidence type="ECO:0000256" key="1">
    <source>
        <dbReference type="SAM" id="Phobius"/>
    </source>
</evidence>
<feature type="transmembrane region" description="Helical" evidence="1">
    <location>
        <begin position="95"/>
        <end position="116"/>
    </location>
</feature>
<keyword evidence="3" id="KW-1185">Reference proteome</keyword>
<keyword evidence="1" id="KW-0472">Membrane</keyword>
<accession>A0ABW0MQQ8</accession>
<gene>
    <name evidence="2" type="ORF">ACFPQ5_16155</name>
</gene>
<feature type="transmembrane region" description="Helical" evidence="1">
    <location>
        <begin position="63"/>
        <end position="83"/>
    </location>
</feature>
<dbReference type="RefSeq" id="WP_379757766.1">
    <property type="nucleotide sequence ID" value="NZ_JBHSMR010000013.1"/>
</dbReference>
<name>A0ABW0MQQ8_9BURK</name>